<reference evidence="13" key="1">
    <citation type="submission" date="2017-06" db="EMBL/GenBank/DDBJ databases">
        <authorList>
            <person name="Varghese N."/>
            <person name="Submissions S."/>
        </authorList>
    </citation>
    <scope>NUCLEOTIDE SEQUENCE [LARGE SCALE GENOMIC DNA]</scope>
    <source>
        <strain evidence="13">JAD2</strain>
    </source>
</reference>
<dbReference type="NCBIfam" id="NF010587">
    <property type="entry name" value="PRK13980.1"/>
    <property type="match status" value="1"/>
</dbReference>
<dbReference type="InterPro" id="IPR022926">
    <property type="entry name" value="NH(3)-dep_NAD(+)_synth"/>
</dbReference>
<dbReference type="FunCoup" id="A0A212QZU9">
    <property type="interactions" value="94"/>
</dbReference>
<evidence type="ECO:0000256" key="6">
    <source>
        <dbReference type="ARBA" id="ARBA00022842"/>
    </source>
</evidence>
<dbReference type="PANTHER" id="PTHR23090">
    <property type="entry name" value="NH 3 /GLUTAMINE-DEPENDENT NAD + SYNTHETASE"/>
    <property type="match status" value="1"/>
</dbReference>
<feature type="domain" description="NAD/GMP synthase" evidence="11">
    <location>
        <begin position="37"/>
        <end position="273"/>
    </location>
</feature>
<dbReference type="GO" id="GO:0046872">
    <property type="term" value="F:metal ion binding"/>
    <property type="evidence" value="ECO:0007669"/>
    <property type="project" value="UniProtKB-KW"/>
</dbReference>
<evidence type="ECO:0000256" key="9">
    <source>
        <dbReference type="RuleBase" id="RU003811"/>
    </source>
</evidence>
<evidence type="ECO:0000256" key="3">
    <source>
        <dbReference type="ARBA" id="ARBA00022723"/>
    </source>
</evidence>
<feature type="binding site" description="in other chain" evidence="8">
    <location>
        <position position="138"/>
    </location>
    <ligand>
        <name>deamido-NAD(+)</name>
        <dbReference type="ChEBI" id="CHEBI:58437"/>
        <note>ligand shared between two neighboring subunits</note>
    </ligand>
</feature>
<dbReference type="Proteomes" id="UP000197025">
    <property type="component" value="Unassembled WGS sequence"/>
</dbReference>
<protein>
    <recommendedName>
        <fullName evidence="8 10">NH(3)-dependent NAD(+) synthetase</fullName>
        <ecNumber evidence="8 10">6.3.1.5</ecNumber>
    </recommendedName>
</protein>
<feature type="binding site" evidence="8">
    <location>
        <position position="209"/>
    </location>
    <ligand>
        <name>ATP</name>
        <dbReference type="ChEBI" id="CHEBI:30616"/>
    </ligand>
</feature>
<dbReference type="GO" id="GO:0003952">
    <property type="term" value="F:NAD+ synthase (glutamine-hydrolyzing) activity"/>
    <property type="evidence" value="ECO:0007669"/>
    <property type="project" value="InterPro"/>
</dbReference>
<comment type="function">
    <text evidence="8">Catalyzes the ATP-dependent amidation of deamido-NAD to form NAD. Uses ammonia as a nitrogen source.</text>
</comment>
<keyword evidence="5 8" id="KW-0067">ATP-binding</keyword>
<evidence type="ECO:0000313" key="12">
    <source>
        <dbReference type="EMBL" id="SNB65216.1"/>
    </source>
</evidence>
<evidence type="ECO:0000256" key="5">
    <source>
        <dbReference type="ARBA" id="ARBA00022840"/>
    </source>
</evidence>
<comment type="subunit">
    <text evidence="8">Homodimer.</text>
</comment>
<evidence type="ECO:0000256" key="1">
    <source>
        <dbReference type="ARBA" id="ARBA00005859"/>
    </source>
</evidence>
<dbReference type="GO" id="GO:0005737">
    <property type="term" value="C:cytoplasm"/>
    <property type="evidence" value="ECO:0007669"/>
    <property type="project" value="InterPro"/>
</dbReference>
<dbReference type="HAMAP" id="MF_00193">
    <property type="entry name" value="NadE_ammonia_dep"/>
    <property type="match status" value="1"/>
</dbReference>
<name>A0A212QZU9_9CHLR</name>
<comment type="catalytic activity">
    <reaction evidence="8 10">
        <text>deamido-NAD(+) + NH4(+) + ATP = AMP + diphosphate + NAD(+) + H(+)</text>
        <dbReference type="Rhea" id="RHEA:21188"/>
        <dbReference type="ChEBI" id="CHEBI:15378"/>
        <dbReference type="ChEBI" id="CHEBI:28938"/>
        <dbReference type="ChEBI" id="CHEBI:30616"/>
        <dbReference type="ChEBI" id="CHEBI:33019"/>
        <dbReference type="ChEBI" id="CHEBI:57540"/>
        <dbReference type="ChEBI" id="CHEBI:58437"/>
        <dbReference type="ChEBI" id="CHEBI:456215"/>
        <dbReference type="EC" id="6.3.1.5"/>
    </reaction>
</comment>
<comment type="similarity">
    <text evidence="1 8 9">Belongs to the NAD synthetase family.</text>
</comment>
<dbReference type="Gene3D" id="3.40.50.620">
    <property type="entry name" value="HUPs"/>
    <property type="match status" value="1"/>
</dbReference>
<keyword evidence="4 8" id="KW-0547">Nucleotide-binding</keyword>
<evidence type="ECO:0000256" key="10">
    <source>
        <dbReference type="RuleBase" id="RU003812"/>
    </source>
</evidence>
<comment type="caution">
    <text evidence="8">Lacks conserved residue(s) required for the propagation of feature annotation.</text>
</comment>
<dbReference type="Pfam" id="PF02540">
    <property type="entry name" value="NAD_synthase"/>
    <property type="match status" value="1"/>
</dbReference>
<dbReference type="UniPathway" id="UPA00253">
    <property type="reaction ID" value="UER00333"/>
</dbReference>
<dbReference type="InterPro" id="IPR022310">
    <property type="entry name" value="NAD/GMP_synthase"/>
</dbReference>
<keyword evidence="7 8" id="KW-0520">NAD</keyword>
<feature type="binding site" evidence="8">
    <location>
        <position position="62"/>
    </location>
    <ligand>
        <name>Mg(2+)</name>
        <dbReference type="ChEBI" id="CHEBI:18420"/>
    </ligand>
</feature>
<keyword evidence="6 8" id="KW-0460">Magnesium</keyword>
<evidence type="ECO:0000256" key="4">
    <source>
        <dbReference type="ARBA" id="ARBA00022741"/>
    </source>
</evidence>
<feature type="binding site" evidence="8">
    <location>
        <position position="187"/>
    </location>
    <ligand>
        <name>ATP</name>
        <dbReference type="ChEBI" id="CHEBI:30616"/>
    </ligand>
</feature>
<dbReference type="FunFam" id="3.40.50.620:FF:000106">
    <property type="entry name" value="Glutamine-dependent NAD(+) synthetase"/>
    <property type="match status" value="1"/>
</dbReference>
<dbReference type="CDD" id="cd00553">
    <property type="entry name" value="NAD_synthase"/>
    <property type="match status" value="1"/>
</dbReference>
<dbReference type="GO" id="GO:0005524">
    <property type="term" value="F:ATP binding"/>
    <property type="evidence" value="ECO:0007669"/>
    <property type="project" value="UniProtKB-UniRule"/>
</dbReference>
<dbReference type="AlphaFoldDB" id="A0A212QZU9"/>
<sequence>MRSWKIIERDGVPDPQRIREWVDERMRIDPELVRGVLVRFIRDEIGKFGLRRAVIGLSGGVDSSLTCFLAAEALGPENVLAVRMPYRTSSPDSLLHAHLVIEQLGVPSETVEITPMVEPLFERFPDMDARRRGNVMARMRMIILYDLSAAWGGMVVGTSNKTEILLGYFTLYGDGAYALAPLGDLYKNQVRQLARAVGVPEEIIRKPPTADLWVGQTDEGELGVTYDEADRILYLLVEERMTPEQVIRLGFDAETVRRLWRMVRDTQFKRRTPIIAKLTSRTVGIDFRYLRDWGH</sequence>
<dbReference type="PANTHER" id="PTHR23090:SF9">
    <property type="entry name" value="GLUTAMINE-DEPENDENT NAD(+) SYNTHETASE"/>
    <property type="match status" value="1"/>
</dbReference>
<feature type="binding site" evidence="8">
    <location>
        <position position="163"/>
    </location>
    <ligand>
        <name>Mg(2+)</name>
        <dbReference type="ChEBI" id="CHEBI:18420"/>
    </ligand>
</feature>
<dbReference type="SUPFAM" id="SSF52402">
    <property type="entry name" value="Adenine nucleotide alpha hydrolases-like"/>
    <property type="match status" value="1"/>
</dbReference>
<evidence type="ECO:0000256" key="8">
    <source>
        <dbReference type="HAMAP-Rule" id="MF_00193"/>
    </source>
</evidence>
<dbReference type="NCBIfam" id="TIGR00552">
    <property type="entry name" value="nadE"/>
    <property type="match status" value="1"/>
</dbReference>
<dbReference type="EC" id="6.3.1.5" evidence="8 10"/>
<evidence type="ECO:0000259" key="11">
    <source>
        <dbReference type="Pfam" id="PF02540"/>
    </source>
</evidence>
<dbReference type="EMBL" id="FYEK01000027">
    <property type="protein sequence ID" value="SNB65216.1"/>
    <property type="molecule type" value="Genomic_DNA"/>
</dbReference>
<feature type="binding site" evidence="8">
    <location>
        <begin position="56"/>
        <end position="63"/>
    </location>
    <ligand>
        <name>ATP</name>
        <dbReference type="ChEBI" id="CHEBI:30616"/>
    </ligand>
</feature>
<keyword evidence="3 8" id="KW-0479">Metal-binding</keyword>
<feature type="binding site" evidence="8">
    <location>
        <position position="158"/>
    </location>
    <ligand>
        <name>ATP</name>
        <dbReference type="ChEBI" id="CHEBI:30616"/>
    </ligand>
</feature>
<accession>A0A212QZU9</accession>
<organism evidence="12 13">
    <name type="scientific">Thermoflexus hugenholtzii JAD2</name>
    <dbReference type="NCBI Taxonomy" id="877466"/>
    <lineage>
        <taxon>Bacteria</taxon>
        <taxon>Bacillati</taxon>
        <taxon>Chloroflexota</taxon>
        <taxon>Thermoflexia</taxon>
        <taxon>Thermoflexales</taxon>
        <taxon>Thermoflexaceae</taxon>
        <taxon>Thermoflexus</taxon>
    </lineage>
</organism>
<dbReference type="GO" id="GO:0008795">
    <property type="term" value="F:NAD+ synthase activity"/>
    <property type="evidence" value="ECO:0007669"/>
    <property type="project" value="UniProtKB-UniRule"/>
</dbReference>
<dbReference type="GO" id="GO:0009435">
    <property type="term" value="P:NAD+ biosynthetic process"/>
    <property type="evidence" value="ECO:0007669"/>
    <property type="project" value="UniProtKB-UniRule"/>
</dbReference>
<evidence type="ECO:0000256" key="7">
    <source>
        <dbReference type="ARBA" id="ARBA00023027"/>
    </source>
</evidence>
<keyword evidence="2 8" id="KW-0436">Ligase</keyword>
<gene>
    <name evidence="8" type="primary">nadE</name>
    <name evidence="12" type="ORF">SAMN02746019_00009480</name>
</gene>
<keyword evidence="13" id="KW-1185">Reference proteome</keyword>
<proteinExistence type="inferred from homology"/>
<dbReference type="InterPro" id="IPR003694">
    <property type="entry name" value="NAD_synthase"/>
</dbReference>
<dbReference type="InterPro" id="IPR014729">
    <property type="entry name" value="Rossmann-like_a/b/a_fold"/>
</dbReference>
<dbReference type="GO" id="GO:0004359">
    <property type="term" value="F:glutaminase activity"/>
    <property type="evidence" value="ECO:0007669"/>
    <property type="project" value="InterPro"/>
</dbReference>
<evidence type="ECO:0000256" key="2">
    <source>
        <dbReference type="ARBA" id="ARBA00022598"/>
    </source>
</evidence>
<dbReference type="InParanoid" id="A0A212QZU9"/>
<comment type="pathway">
    <text evidence="8">Cofactor biosynthesis; NAD(+) biosynthesis; NAD(+) from deamido-NAD(+) (ammonia route): step 1/1.</text>
</comment>
<evidence type="ECO:0000313" key="13">
    <source>
        <dbReference type="Proteomes" id="UP000197025"/>
    </source>
</evidence>